<accession>A0A8S9KJU9</accession>
<name>A0A8S9KJU9_BRACR</name>
<dbReference type="AlphaFoldDB" id="A0A8S9KJU9"/>
<reference evidence="2" key="1">
    <citation type="submission" date="2019-12" db="EMBL/GenBank/DDBJ databases">
        <title>Genome sequencing and annotation of Brassica cretica.</title>
        <authorList>
            <person name="Studholme D.J."/>
            <person name="Sarris P.F."/>
        </authorList>
    </citation>
    <scope>NUCLEOTIDE SEQUENCE</scope>
    <source>
        <strain evidence="2">PFS-102/07</strain>
        <tissue evidence="2">Leaf</tissue>
    </source>
</reference>
<comment type="caution">
    <text evidence="2">The sequence shown here is derived from an EMBL/GenBank/DDBJ whole genome shotgun (WGS) entry which is preliminary data.</text>
</comment>
<dbReference type="EMBL" id="QGKY02000164">
    <property type="protein sequence ID" value="KAF2594984.1"/>
    <property type="molecule type" value="Genomic_DNA"/>
</dbReference>
<proteinExistence type="predicted"/>
<evidence type="ECO:0000313" key="2">
    <source>
        <dbReference type="EMBL" id="KAF2594984.1"/>
    </source>
</evidence>
<organism evidence="2">
    <name type="scientific">Brassica cretica</name>
    <name type="common">Mustard</name>
    <dbReference type="NCBI Taxonomy" id="69181"/>
    <lineage>
        <taxon>Eukaryota</taxon>
        <taxon>Viridiplantae</taxon>
        <taxon>Streptophyta</taxon>
        <taxon>Embryophyta</taxon>
        <taxon>Tracheophyta</taxon>
        <taxon>Spermatophyta</taxon>
        <taxon>Magnoliopsida</taxon>
        <taxon>eudicotyledons</taxon>
        <taxon>Gunneridae</taxon>
        <taxon>Pentapetalae</taxon>
        <taxon>rosids</taxon>
        <taxon>malvids</taxon>
        <taxon>Brassicales</taxon>
        <taxon>Brassicaceae</taxon>
        <taxon>Brassiceae</taxon>
        <taxon>Brassica</taxon>
    </lineage>
</organism>
<feature type="region of interest" description="Disordered" evidence="1">
    <location>
        <begin position="311"/>
        <end position="347"/>
    </location>
</feature>
<evidence type="ECO:0000256" key="1">
    <source>
        <dbReference type="SAM" id="MobiDB-lite"/>
    </source>
</evidence>
<gene>
    <name evidence="2" type="ORF">F2Q70_00042334</name>
</gene>
<protein>
    <submittedName>
        <fullName evidence="2">Uncharacterized protein</fullName>
    </submittedName>
</protein>
<sequence length="546" mass="61315">MDVDLYPIFDEEDDHLDELRPTFDEKAPSMTSIIMENRLCFELGITPTLLSKEHCKELCIISSVPDLFDKVSSNDKTFCFSLSSYGHALITGQFFASTCALDEFMAKTLLEQKSPTIETDFCDSVLKDRHVLKMFNIILFLDTILDKQVQSQRSVRNKSIDHAYQPKIWRWKTLPCFFVRLSPSKQPLIRWTCASYQATFRNPSFGGLGVSSGIRATQPIEVSLIFNTKLPATELLKTSRNFGRTSSIRRQARQLLSKNNRYSGKMVISDMKPSNCHKGREYNLNTTKVELHTAVKVKDLHNAVEGCTMARGESSGGFGGSSGDAPKKTTNTAKDGSGSGGGLDQDGEGAVTIEAMDEQRRFFKGNDHLDELGPTFDEKAPSMTSIIMENRLCFDPGITPTLLSKEHCKELCIISSVPALFDKVSSNDIKHSGLDHIEKLFELDLQQLVFCSRKSFDSFVFEQNSFSLSSYGHALITGQFFASTCALDEFMVKTLLEQKSPTVETDFCDFGLKYDILCVQADRPWLVLKSFLKNYVTLSFDLQHIL</sequence>